<evidence type="ECO:0000256" key="1">
    <source>
        <dbReference type="ARBA" id="ARBA00022801"/>
    </source>
</evidence>
<evidence type="ECO:0000313" key="7">
    <source>
        <dbReference type="EMBL" id="CEF96646.1"/>
    </source>
</evidence>
<dbReference type="STRING" id="70448.A0A090LXW2"/>
<evidence type="ECO:0000256" key="6">
    <source>
        <dbReference type="RuleBase" id="RU365002"/>
    </source>
</evidence>
<dbReference type="GO" id="GO:0016787">
    <property type="term" value="F:hydrolase activity"/>
    <property type="evidence" value="ECO:0007669"/>
    <property type="project" value="UniProtKB-KW"/>
</dbReference>
<evidence type="ECO:0000256" key="3">
    <source>
        <dbReference type="ARBA" id="ARBA00035306"/>
    </source>
</evidence>
<keyword evidence="1 6" id="KW-0378">Hydrolase</keyword>
<evidence type="ECO:0000313" key="8">
    <source>
        <dbReference type="Proteomes" id="UP000009170"/>
    </source>
</evidence>
<comment type="catalytic activity">
    <reaction evidence="5 6">
        <text>queuosine 5'-phosphate + H2O = queuine + D-ribose 5-phosphate</text>
        <dbReference type="Rhea" id="RHEA:75387"/>
        <dbReference type="ChEBI" id="CHEBI:15377"/>
        <dbReference type="ChEBI" id="CHEBI:17433"/>
        <dbReference type="ChEBI" id="CHEBI:78346"/>
        <dbReference type="ChEBI" id="CHEBI:194371"/>
    </reaction>
    <physiologicalReaction direction="left-to-right" evidence="5 6">
        <dbReference type="Rhea" id="RHEA:75388"/>
    </physiologicalReaction>
</comment>
<keyword evidence="8" id="KW-1185">Reference proteome</keyword>
<organism evidence="7 8">
    <name type="scientific">Ostreococcus tauri</name>
    <name type="common">Marine green alga</name>
    <dbReference type="NCBI Taxonomy" id="70448"/>
    <lineage>
        <taxon>Eukaryota</taxon>
        <taxon>Viridiplantae</taxon>
        <taxon>Chlorophyta</taxon>
        <taxon>Mamiellophyceae</taxon>
        <taxon>Mamiellales</taxon>
        <taxon>Bathycoccaceae</taxon>
        <taxon>Ostreococcus</taxon>
    </lineage>
</organism>
<sequence>MAPLDPCRAVRRACATVAVVASDVVIDDDAIERWAIGLDAAAVTRLTSDARAFDGDGHHGAASTSGTWSDETTATHALVVDAMNFCFWPDGERGETPRLEYECVSAGWRDAAERDPSVLAPETLRRMTGRRLREILNWPRELPDEEERARLIREVGEGLAGEASTIAFIESAGKSAVELVRKVCDRFPAFEDYRTYRGETVFYYKRAQIFVADIWGAFGGRGVGEFHDISALTMFADYRVPVTLRELGVLKYSPKLLQKVVNRTLIPEGSEEEVEIRACTVEAVERMRSAFERRHGKPVMSVVLDWLLWEKGEARREISEEPHHRTLTRNY</sequence>
<dbReference type="KEGG" id="ota:OT_ostta01g02570"/>
<proteinExistence type="inferred from homology"/>
<dbReference type="PANTHER" id="PTHR21314:SF0">
    <property type="entry name" value="QUEUOSINE 5'-PHOSPHATE N-GLYCOSYLASE_HYDROLASE"/>
    <property type="match status" value="1"/>
</dbReference>
<dbReference type="EMBL" id="CAID01000001">
    <property type="protein sequence ID" value="CEF96646.1"/>
    <property type="molecule type" value="Genomic_DNA"/>
</dbReference>
<dbReference type="InterPro" id="IPR019438">
    <property type="entry name" value="Q_salvage"/>
</dbReference>
<dbReference type="AlphaFoldDB" id="A0A090LXW2"/>
<dbReference type="EC" id="3.2.2.-" evidence="6"/>
<evidence type="ECO:0000256" key="2">
    <source>
        <dbReference type="ARBA" id="ARBA00035119"/>
    </source>
</evidence>
<name>A0A090LXW2_OSTTA</name>
<reference evidence="7 8" key="2">
    <citation type="journal article" date="2014" name="BMC Genomics">
        <title>An improved genome of the model marine alga Ostreococcus tauri unfolds by assessing Illumina de novo assemblies.</title>
        <authorList>
            <person name="Blanc-Mathieu R."/>
            <person name="Verhelst B."/>
            <person name="Derelle E."/>
            <person name="Rombauts S."/>
            <person name="Bouget F.Y."/>
            <person name="Carre I."/>
            <person name="Chateau A."/>
            <person name="Eyre-Walker A."/>
            <person name="Grimsley N."/>
            <person name="Moreau H."/>
            <person name="Piegu B."/>
            <person name="Rivals E."/>
            <person name="Schackwitz W."/>
            <person name="Van de Peer Y."/>
            <person name="Piganeau G."/>
        </authorList>
    </citation>
    <scope>NUCLEOTIDE SEQUENCE [LARGE SCALE GENOMIC DNA]</scope>
    <source>
        <strain evidence="8">OTTH 0595 / CCAP 157/2 / RCC745</strain>
    </source>
</reference>
<comment type="function">
    <text evidence="6">Catalyzes the hydrolysis of queuosine 5'-phosphate, releasing the nucleobase queuine (q). Is required for salvage of queuine from exogenous queuosine (Q) that is imported and then converted to queuosine 5'-phosphate intracellularly.</text>
</comment>
<accession>A0A090LXW2</accession>
<gene>
    <name evidence="7" type="ORF">OT_ostta01g02570</name>
</gene>
<dbReference type="GeneID" id="9834867"/>
<protein>
    <recommendedName>
        <fullName evidence="3 6">Queuosine 5'-phosphate N-glycosylase/hydrolase</fullName>
        <ecNumber evidence="6">3.2.2.-</ecNumber>
    </recommendedName>
    <alternativeName>
        <fullName evidence="4 6">Queuosine-nucleotide N-glycosylase/hydrolase</fullName>
    </alternativeName>
</protein>
<evidence type="ECO:0000256" key="4">
    <source>
        <dbReference type="ARBA" id="ARBA00035393"/>
    </source>
</evidence>
<comment type="similarity">
    <text evidence="2 6">Belongs to the QNG1 protein family.</text>
</comment>
<dbReference type="OrthoDB" id="416777at2759"/>
<dbReference type="InParanoid" id="A0A090LXW2"/>
<reference evidence="8" key="1">
    <citation type="journal article" date="2006" name="Proc. Natl. Acad. Sci. U.S.A.">
        <title>Genome analysis of the smallest free-living eukaryote Ostreococcus tauri unveils many unique features.</title>
        <authorList>
            <person name="Derelle E."/>
            <person name="Ferraz C."/>
            <person name="Rombauts S."/>
            <person name="Rouze P."/>
            <person name="Worden A.Z."/>
            <person name="Robbens S."/>
            <person name="Partensky F."/>
            <person name="Degroeve S."/>
            <person name="Echeynie S."/>
            <person name="Cooke R."/>
            <person name="Saeys Y."/>
            <person name="Wuyts J."/>
            <person name="Jabbari K."/>
            <person name="Bowler C."/>
            <person name="Panaud O."/>
            <person name="Piegu B."/>
            <person name="Ball S.G."/>
            <person name="Ral J.-P."/>
            <person name="Bouget F.-Y."/>
            <person name="Piganeau G."/>
            <person name="De Baets B."/>
            <person name="Picard A."/>
            <person name="Delseny M."/>
            <person name="Demaille J."/>
            <person name="Van de Peer Y."/>
            <person name="Moreau H."/>
        </authorList>
    </citation>
    <scope>NUCLEOTIDE SEQUENCE [LARGE SCALE GENOMIC DNA]</scope>
    <source>
        <strain evidence="8">OTTH 0595 / CCAP 157/2 / RCC745</strain>
    </source>
</reference>
<comment type="caution">
    <text evidence="7">The sequence shown here is derived from an EMBL/GenBank/DDBJ whole genome shotgun (WGS) entry which is preliminary data.</text>
</comment>
<dbReference type="PANTHER" id="PTHR21314">
    <property type="entry name" value="QUEUOSINE 5'-PHOSPHATE N-GLYCOSYLASE_HYDROLASE-RELATED"/>
    <property type="match status" value="1"/>
</dbReference>
<evidence type="ECO:0000256" key="5">
    <source>
        <dbReference type="ARBA" id="ARBA00048204"/>
    </source>
</evidence>
<dbReference type="Proteomes" id="UP000009170">
    <property type="component" value="Unassembled WGS sequence"/>
</dbReference>
<dbReference type="RefSeq" id="XP_003074312.2">
    <property type="nucleotide sequence ID" value="XM_003074265.2"/>
</dbReference>
<dbReference type="GO" id="GO:0006400">
    <property type="term" value="P:tRNA modification"/>
    <property type="evidence" value="ECO:0007669"/>
    <property type="project" value="TreeGrafter"/>
</dbReference>
<dbReference type="Pfam" id="PF10343">
    <property type="entry name" value="Q_salvage"/>
    <property type="match status" value="1"/>
</dbReference>